<dbReference type="InterPro" id="IPR000644">
    <property type="entry name" value="CBS_dom"/>
</dbReference>
<dbReference type="SUPFAM" id="SSF53448">
    <property type="entry name" value="Nucleotide-diphospho-sugar transferases"/>
    <property type="match status" value="1"/>
</dbReference>
<gene>
    <name evidence="3" type="ORF">SAMN02745226_00107</name>
</gene>
<dbReference type="InterPro" id="IPR029044">
    <property type="entry name" value="Nucleotide-diphossugar_trans"/>
</dbReference>
<dbReference type="CDD" id="cd06426">
    <property type="entry name" value="NTP_transferase_like_2"/>
    <property type="match status" value="1"/>
</dbReference>
<dbReference type="AlphaFoldDB" id="A0A1M7RSB1"/>
<dbReference type="Pfam" id="PF00483">
    <property type="entry name" value="NTP_transferase"/>
    <property type="match status" value="1"/>
</dbReference>
<reference evidence="4" key="1">
    <citation type="submission" date="2016-12" db="EMBL/GenBank/DDBJ databases">
        <authorList>
            <person name="Varghese N."/>
            <person name="Submissions S."/>
        </authorList>
    </citation>
    <scope>NUCLEOTIDE SEQUENCE [LARGE SCALE GENOMIC DNA]</scope>
    <source>
        <strain evidence="4">DSM 13020</strain>
    </source>
</reference>
<dbReference type="Gene3D" id="3.90.550.10">
    <property type="entry name" value="Spore Coat Polysaccharide Biosynthesis Protein SpsA, Chain A"/>
    <property type="match status" value="1"/>
</dbReference>
<sequence length="376" mass="43656">MIALQGMEGDRLSIKQDERVREITIPHDAKIFEALRRMDSANRKLLILERNGKFFSLLSIGDIQRAIIRNVSLDTPVYRIVRQNIRIAHPTDSFEKIREMMLEHRTEFLPVINNGDVVNVYFWEDVFGKLQAKIKGEMDIPVVIMAGGKGTRLKPITNVIPKPLIPIGEKTILEMIIDRFHKYGVKDFYISLNYKSEMIKYYLGNLNLNDINIHYLEEQAPLGTAGSLSLLREKVEGRCFVTNCDILVNEDYKEVLDYHIESKSLLTIVGVIKTETIPYGLIESDENGRVIWINEKPTRSYVFNSGMYVIEKRALEFIPENRYLNMTDLVTALISAGEKVSYFPVSENSWIDIGEWDKYLRTLENYELVKRFFENW</sequence>
<organism evidence="3 4">
    <name type="scientific">Fervidobacterium gondwanense DSM 13020</name>
    <dbReference type="NCBI Taxonomy" id="1121883"/>
    <lineage>
        <taxon>Bacteria</taxon>
        <taxon>Thermotogati</taxon>
        <taxon>Thermotogota</taxon>
        <taxon>Thermotogae</taxon>
        <taxon>Thermotogales</taxon>
        <taxon>Fervidobacteriaceae</taxon>
        <taxon>Fervidobacterium</taxon>
    </lineage>
</organism>
<accession>A0A1M7RSB1</accession>
<proteinExistence type="predicted"/>
<dbReference type="InterPro" id="IPR050486">
    <property type="entry name" value="Mannose-1P_guanyltransferase"/>
</dbReference>
<dbReference type="InterPro" id="IPR005835">
    <property type="entry name" value="NTP_transferase_dom"/>
</dbReference>
<dbReference type="PROSITE" id="PS51371">
    <property type="entry name" value="CBS"/>
    <property type="match status" value="1"/>
</dbReference>
<evidence type="ECO:0000313" key="3">
    <source>
        <dbReference type="EMBL" id="SHN49217.1"/>
    </source>
</evidence>
<dbReference type="SUPFAM" id="SSF54631">
    <property type="entry name" value="CBS-domain pair"/>
    <property type="match status" value="1"/>
</dbReference>
<name>A0A1M7RSB1_FERGO</name>
<evidence type="ECO:0000313" key="4">
    <source>
        <dbReference type="Proteomes" id="UP000184207"/>
    </source>
</evidence>
<protein>
    <submittedName>
        <fullName evidence="3">CBS domain-containing protein</fullName>
    </submittedName>
</protein>
<dbReference type="EMBL" id="FRDJ01000001">
    <property type="protein sequence ID" value="SHN49217.1"/>
    <property type="molecule type" value="Genomic_DNA"/>
</dbReference>
<keyword evidence="1" id="KW-0129">CBS domain</keyword>
<keyword evidence="4" id="KW-1185">Reference proteome</keyword>
<dbReference type="Proteomes" id="UP000184207">
    <property type="component" value="Unassembled WGS sequence"/>
</dbReference>
<evidence type="ECO:0000259" key="2">
    <source>
        <dbReference type="PROSITE" id="PS51371"/>
    </source>
</evidence>
<dbReference type="InterPro" id="IPR046342">
    <property type="entry name" value="CBS_dom_sf"/>
</dbReference>
<dbReference type="Gene3D" id="3.10.580.10">
    <property type="entry name" value="CBS-domain"/>
    <property type="match status" value="1"/>
</dbReference>
<evidence type="ECO:0000256" key="1">
    <source>
        <dbReference type="PROSITE-ProRule" id="PRU00703"/>
    </source>
</evidence>
<dbReference type="PANTHER" id="PTHR22572">
    <property type="entry name" value="SUGAR-1-PHOSPHATE GUANYL TRANSFERASE"/>
    <property type="match status" value="1"/>
</dbReference>
<dbReference type="STRING" id="1121883.SAMN02745226_00107"/>
<feature type="domain" description="CBS" evidence="2">
    <location>
        <begin position="80"/>
        <end position="140"/>
    </location>
</feature>
<dbReference type="Pfam" id="PF00571">
    <property type="entry name" value="CBS"/>
    <property type="match status" value="2"/>
</dbReference>